<keyword evidence="4 6" id="KW-1133">Transmembrane helix</keyword>
<gene>
    <name evidence="7" type="ORF">FO442_17955</name>
</gene>
<dbReference type="PANTHER" id="PTHR21716:SF64">
    <property type="entry name" value="AI-2 TRANSPORT PROTEIN TQSA"/>
    <property type="match status" value="1"/>
</dbReference>
<name>A0A556MGP1_9FLAO</name>
<feature type="transmembrane region" description="Helical" evidence="6">
    <location>
        <begin position="20"/>
        <end position="47"/>
    </location>
</feature>
<sequence>MDNTPQKIAKVQMTSHALIIASILVIILYLGRSLIIPLIFGIILWLLMRKIRSLFYIIGFGDRWFPKWLKTLLSSAILFSLVWVIGMIFERNIQELIKYSDIYGKNFTTIIREFDSSSAYKIEDIAKSFNSNDLINQYMASVIASLQTIISNVIIVLIYMLFIIMEESSFKHKVRALFPNPAAYDERLLVIRRIEKAITNYLGIKSLIALIASTISYSIFTLTGLNAPFFWALLVFMFSFIPFFGVLISSFLPALFAIIQFAGYSESLIILFSVGSIQFIAGNIIEPKIMGNTMNVSPLVVILSLGFWGFIWGLPGMFLSVPITVIMVIVFSKFQSTRGIAIILSERGEIEH</sequence>
<feature type="transmembrane region" description="Helical" evidence="6">
    <location>
        <begin position="202"/>
        <end position="223"/>
    </location>
</feature>
<feature type="transmembrane region" description="Helical" evidence="6">
    <location>
        <begin position="268"/>
        <end position="285"/>
    </location>
</feature>
<dbReference type="InterPro" id="IPR002549">
    <property type="entry name" value="AI-2E-like"/>
</dbReference>
<accession>A0A556MGP1</accession>
<evidence type="ECO:0000256" key="1">
    <source>
        <dbReference type="ARBA" id="ARBA00004141"/>
    </source>
</evidence>
<dbReference type="Pfam" id="PF01594">
    <property type="entry name" value="AI-2E_transport"/>
    <property type="match status" value="1"/>
</dbReference>
<organism evidence="7 8">
    <name type="scientific">Fluviicola chungangensis</name>
    <dbReference type="NCBI Taxonomy" id="2597671"/>
    <lineage>
        <taxon>Bacteria</taxon>
        <taxon>Pseudomonadati</taxon>
        <taxon>Bacteroidota</taxon>
        <taxon>Flavobacteriia</taxon>
        <taxon>Flavobacteriales</taxon>
        <taxon>Crocinitomicaceae</taxon>
        <taxon>Fluviicola</taxon>
    </lineage>
</organism>
<dbReference type="RefSeq" id="WP_144334597.1">
    <property type="nucleotide sequence ID" value="NZ_VLPL01000012.1"/>
</dbReference>
<comment type="caution">
    <text evidence="7">The sequence shown here is derived from an EMBL/GenBank/DDBJ whole genome shotgun (WGS) entry which is preliminary data.</text>
</comment>
<dbReference type="PANTHER" id="PTHR21716">
    <property type="entry name" value="TRANSMEMBRANE PROTEIN"/>
    <property type="match status" value="1"/>
</dbReference>
<dbReference type="GO" id="GO:0055085">
    <property type="term" value="P:transmembrane transport"/>
    <property type="evidence" value="ECO:0007669"/>
    <property type="project" value="TreeGrafter"/>
</dbReference>
<reference evidence="7 8" key="1">
    <citation type="submission" date="2019-07" db="EMBL/GenBank/DDBJ databases">
        <authorList>
            <person name="Huq M.A."/>
        </authorList>
    </citation>
    <scope>NUCLEOTIDE SEQUENCE [LARGE SCALE GENOMIC DNA]</scope>
    <source>
        <strain evidence="7 8">MAH-3</strain>
    </source>
</reference>
<evidence type="ECO:0000256" key="3">
    <source>
        <dbReference type="ARBA" id="ARBA00022692"/>
    </source>
</evidence>
<feature type="transmembrane region" description="Helical" evidence="6">
    <location>
        <begin position="138"/>
        <end position="165"/>
    </location>
</feature>
<evidence type="ECO:0000313" key="7">
    <source>
        <dbReference type="EMBL" id="TSJ39058.1"/>
    </source>
</evidence>
<evidence type="ECO:0000313" key="8">
    <source>
        <dbReference type="Proteomes" id="UP000316008"/>
    </source>
</evidence>
<proteinExistence type="inferred from homology"/>
<comment type="subcellular location">
    <subcellularLocation>
        <location evidence="1">Membrane</location>
        <topology evidence="1">Multi-pass membrane protein</topology>
    </subcellularLocation>
</comment>
<dbReference type="Proteomes" id="UP000316008">
    <property type="component" value="Unassembled WGS sequence"/>
</dbReference>
<evidence type="ECO:0000256" key="2">
    <source>
        <dbReference type="ARBA" id="ARBA00009773"/>
    </source>
</evidence>
<dbReference type="EMBL" id="VLPL01000012">
    <property type="protein sequence ID" value="TSJ39058.1"/>
    <property type="molecule type" value="Genomic_DNA"/>
</dbReference>
<evidence type="ECO:0000256" key="5">
    <source>
        <dbReference type="ARBA" id="ARBA00023136"/>
    </source>
</evidence>
<dbReference type="OrthoDB" id="9793390at2"/>
<protein>
    <submittedName>
        <fullName evidence="7">AI-2E family transporter</fullName>
    </submittedName>
</protein>
<comment type="similarity">
    <text evidence="2">Belongs to the autoinducer-2 exporter (AI-2E) (TC 2.A.86) family.</text>
</comment>
<feature type="transmembrane region" description="Helical" evidence="6">
    <location>
        <begin position="229"/>
        <end position="256"/>
    </location>
</feature>
<feature type="transmembrane region" description="Helical" evidence="6">
    <location>
        <begin position="68"/>
        <end position="89"/>
    </location>
</feature>
<keyword evidence="8" id="KW-1185">Reference proteome</keyword>
<evidence type="ECO:0000256" key="4">
    <source>
        <dbReference type="ARBA" id="ARBA00022989"/>
    </source>
</evidence>
<evidence type="ECO:0000256" key="6">
    <source>
        <dbReference type="SAM" id="Phobius"/>
    </source>
</evidence>
<keyword evidence="5 6" id="KW-0472">Membrane</keyword>
<dbReference type="AlphaFoldDB" id="A0A556MGP1"/>
<dbReference type="GO" id="GO:0016020">
    <property type="term" value="C:membrane"/>
    <property type="evidence" value="ECO:0007669"/>
    <property type="project" value="UniProtKB-SubCell"/>
</dbReference>
<keyword evidence="3 6" id="KW-0812">Transmembrane</keyword>
<feature type="transmembrane region" description="Helical" evidence="6">
    <location>
        <begin position="305"/>
        <end position="331"/>
    </location>
</feature>